<evidence type="ECO:0000313" key="3">
    <source>
        <dbReference type="Proteomes" id="UP000243745"/>
    </source>
</evidence>
<organism evidence="2 3">
    <name type="scientific">Ruminobacter amylophilus</name>
    <dbReference type="NCBI Taxonomy" id="867"/>
    <lineage>
        <taxon>Bacteria</taxon>
        <taxon>Pseudomonadati</taxon>
        <taxon>Pseudomonadota</taxon>
        <taxon>Gammaproteobacteria</taxon>
        <taxon>Aeromonadales</taxon>
        <taxon>Succinivibrionaceae</taxon>
        <taxon>Ruminobacter</taxon>
    </lineage>
</organism>
<protein>
    <submittedName>
        <fullName evidence="2">DNA binding domain-containing protein, excisionase family</fullName>
    </submittedName>
</protein>
<dbReference type="AlphaFoldDB" id="A0A662ZIC6"/>
<dbReference type="InterPro" id="IPR041657">
    <property type="entry name" value="HTH_17"/>
</dbReference>
<proteinExistence type="predicted"/>
<evidence type="ECO:0000313" key="2">
    <source>
        <dbReference type="EMBL" id="SFP40651.1"/>
    </source>
</evidence>
<reference evidence="2 3" key="1">
    <citation type="submission" date="2016-10" db="EMBL/GenBank/DDBJ databases">
        <authorList>
            <person name="Varghese N."/>
            <person name="Submissions S."/>
        </authorList>
    </citation>
    <scope>NUCLEOTIDE SEQUENCE [LARGE SCALE GENOMIC DNA]</scope>
    <source>
        <strain evidence="2 3">DSM 1361</strain>
    </source>
</reference>
<dbReference type="RefSeq" id="WP_093142116.1">
    <property type="nucleotide sequence ID" value="NZ_FOXF01000021.1"/>
</dbReference>
<dbReference type="Gene3D" id="3.90.105.50">
    <property type="match status" value="1"/>
</dbReference>
<keyword evidence="3" id="KW-1185">Reference proteome</keyword>
<accession>A0A662ZIC6</accession>
<feature type="domain" description="Helix-turn-helix" evidence="1">
    <location>
        <begin position="11"/>
        <end position="61"/>
    </location>
</feature>
<dbReference type="Proteomes" id="UP000243745">
    <property type="component" value="Unassembled WGS sequence"/>
</dbReference>
<evidence type="ECO:0000259" key="1">
    <source>
        <dbReference type="Pfam" id="PF12728"/>
    </source>
</evidence>
<dbReference type="EMBL" id="FOXF01000021">
    <property type="protein sequence ID" value="SFP40651.1"/>
    <property type="molecule type" value="Genomic_DNA"/>
</dbReference>
<dbReference type="Pfam" id="PF12728">
    <property type="entry name" value="HTH_17"/>
    <property type="match status" value="1"/>
</dbReference>
<sequence length="81" mass="9565">MKPANLEEKELLTVEEAITLFNLSRGKFKRLIREVELSFVVHYGRQQRFIVREELMKYLSNGKQEELANAKNGRTKKRLEA</sequence>
<dbReference type="InterPro" id="IPR038148">
    <property type="entry name" value="Tn1545/Tn916_Xis"/>
</dbReference>
<name>A0A662ZIC6_9GAMM</name>
<gene>
    <name evidence="2" type="ORF">SAMN02910344_01301</name>
</gene>
<dbReference type="OrthoDB" id="2060785at2"/>